<dbReference type="EMBL" id="CMVM020000075">
    <property type="status" value="NOT_ANNOTATED_CDS"/>
    <property type="molecule type" value="Genomic_DNA"/>
</dbReference>
<organism evidence="1 2">
    <name type="scientific">Onchocerca volvulus</name>
    <dbReference type="NCBI Taxonomy" id="6282"/>
    <lineage>
        <taxon>Eukaryota</taxon>
        <taxon>Metazoa</taxon>
        <taxon>Ecdysozoa</taxon>
        <taxon>Nematoda</taxon>
        <taxon>Chromadorea</taxon>
        <taxon>Rhabditida</taxon>
        <taxon>Spirurina</taxon>
        <taxon>Spiruromorpha</taxon>
        <taxon>Filarioidea</taxon>
        <taxon>Onchocercidae</taxon>
        <taxon>Onchocerca</taxon>
    </lineage>
</organism>
<sequence>MVDCDAKCNIYAISFVFTTDNSKIGLRLTLFSKRERLLTLTVSLVLIISAETDFERKVWELMDAIYPKMEHLRKCEPNIEINLIYKRLVVNNNIVLCGESKFFQYKRLLRHNLVRILTEFGSENLSSIKRPEWIYCVWPKVLSGTSYCTANSHLKFSSEQVENLHNCSEEEMLAKLEQESPKSSVKVIFKRTEKVTTNKTRKTNLMEIDYEHYGICFLRKLHD</sequence>
<dbReference type="OMA" id="IYPKMEH"/>
<evidence type="ECO:0000313" key="1">
    <source>
        <dbReference type="EnsemblMetazoa" id="OVOC2711.1"/>
    </source>
</evidence>
<reference evidence="1" key="2">
    <citation type="submission" date="2022-06" db="UniProtKB">
        <authorList>
            <consortium name="EnsemblMetazoa"/>
        </authorList>
    </citation>
    <scope>IDENTIFICATION</scope>
</reference>
<evidence type="ECO:0000313" key="2">
    <source>
        <dbReference type="Proteomes" id="UP000024404"/>
    </source>
</evidence>
<dbReference type="AlphaFoldDB" id="A0A8R1TR69"/>
<accession>A0A8R1TR69</accession>
<protein>
    <submittedName>
        <fullName evidence="1">Uncharacterized protein</fullName>
    </submittedName>
</protein>
<name>A0A8R1TR69_ONCVO</name>
<dbReference type="Proteomes" id="UP000024404">
    <property type="component" value="Unassembled WGS sequence"/>
</dbReference>
<proteinExistence type="predicted"/>
<reference evidence="2" key="1">
    <citation type="submission" date="2013-10" db="EMBL/GenBank/DDBJ databases">
        <title>Genome sequencing of Onchocerca volvulus.</title>
        <authorList>
            <person name="Cotton J."/>
            <person name="Tsai J."/>
            <person name="Stanley E."/>
            <person name="Tracey A."/>
            <person name="Holroyd N."/>
            <person name="Lustigman S."/>
            <person name="Berriman M."/>
        </authorList>
    </citation>
    <scope>NUCLEOTIDE SEQUENCE</scope>
</reference>
<dbReference type="EnsemblMetazoa" id="OVOC2711.1">
    <property type="protein sequence ID" value="OVOC2711.1"/>
    <property type="gene ID" value="WBGene00239520"/>
</dbReference>
<keyword evidence="2" id="KW-1185">Reference proteome</keyword>